<gene>
    <name evidence="1" type="ORF">GCM10011588_08260</name>
</gene>
<sequence length="83" mass="9010">MNQWEGKTMRQFMYRLALIAFTATVGVLLGAGSAAAVTPEQCESHGGFVDIVLDPNEPSRAVCTCRNDPVYDGMQVFGRISRG</sequence>
<reference evidence="1" key="1">
    <citation type="journal article" date="2014" name="Int. J. Syst. Evol. Microbiol.">
        <title>Complete genome sequence of Corynebacterium casei LMG S-19264T (=DSM 44701T), isolated from a smear-ripened cheese.</title>
        <authorList>
            <consortium name="US DOE Joint Genome Institute (JGI-PGF)"/>
            <person name="Walter F."/>
            <person name="Albersmeier A."/>
            <person name="Kalinowski J."/>
            <person name="Ruckert C."/>
        </authorList>
    </citation>
    <scope>NUCLEOTIDE SEQUENCE</scope>
    <source>
        <strain evidence="1">CGMCC 4.3508</strain>
    </source>
</reference>
<accession>A0A917R9R8</accession>
<comment type="caution">
    <text evidence="1">The sequence shown here is derived from an EMBL/GenBank/DDBJ whole genome shotgun (WGS) entry which is preliminary data.</text>
</comment>
<evidence type="ECO:0000313" key="1">
    <source>
        <dbReference type="EMBL" id="GGK96229.1"/>
    </source>
</evidence>
<dbReference type="Proteomes" id="UP000638263">
    <property type="component" value="Unassembled WGS sequence"/>
</dbReference>
<evidence type="ECO:0000313" key="2">
    <source>
        <dbReference type="Proteomes" id="UP000638263"/>
    </source>
</evidence>
<keyword evidence="2" id="KW-1185">Reference proteome</keyword>
<proteinExistence type="predicted"/>
<dbReference type="AlphaFoldDB" id="A0A917R9R8"/>
<organism evidence="1 2">
    <name type="scientific">Nocardia jinanensis</name>
    <dbReference type="NCBI Taxonomy" id="382504"/>
    <lineage>
        <taxon>Bacteria</taxon>
        <taxon>Bacillati</taxon>
        <taxon>Actinomycetota</taxon>
        <taxon>Actinomycetes</taxon>
        <taxon>Mycobacteriales</taxon>
        <taxon>Nocardiaceae</taxon>
        <taxon>Nocardia</taxon>
    </lineage>
</organism>
<reference evidence="1" key="2">
    <citation type="submission" date="2020-09" db="EMBL/GenBank/DDBJ databases">
        <authorList>
            <person name="Sun Q."/>
            <person name="Zhou Y."/>
        </authorList>
    </citation>
    <scope>NUCLEOTIDE SEQUENCE</scope>
    <source>
        <strain evidence="1">CGMCC 4.3508</strain>
    </source>
</reference>
<protein>
    <submittedName>
        <fullName evidence="1">Uncharacterized protein</fullName>
    </submittedName>
</protein>
<dbReference type="EMBL" id="BMMH01000001">
    <property type="protein sequence ID" value="GGK96229.1"/>
    <property type="molecule type" value="Genomic_DNA"/>
</dbReference>
<name>A0A917R9R8_9NOCA</name>